<sequence>MKASSQNIKTLSSTEYQTALFSLLNTLRTNNKLYNSREADIVNGDVFLMKFIGTNYQEMFVLRYISALRNQVQEKTRQAQREWKRQCNKD</sequence>
<gene>
    <name evidence="1" type="primary">326</name>
    <name evidence="1" type="ORF">PBI_121Q_326</name>
</gene>
<evidence type="ECO:0000313" key="2">
    <source>
        <dbReference type="Proteomes" id="UP000029889"/>
    </source>
</evidence>
<keyword evidence="2" id="KW-1185">Reference proteome</keyword>
<protein>
    <submittedName>
        <fullName evidence="1">Uncharacterized protein</fullName>
    </submittedName>
</protein>
<dbReference type="EMBL" id="KM507819">
    <property type="protein sequence ID" value="AIT14216.1"/>
    <property type="molecule type" value="Genomic_DNA"/>
</dbReference>
<reference evidence="1 2" key="1">
    <citation type="submission" date="2014-09" db="EMBL/GenBank/DDBJ databases">
        <authorList>
            <person name="Lapin J.S."/>
            <person name="Pope W.H."/>
            <person name="Hua J."/>
            <person name="Ford M.E."/>
            <person name="Conway J.F."/>
            <person name="Hatfull G.F."/>
            <person name="Hendrix R.W."/>
        </authorList>
    </citation>
    <scope>NUCLEOTIDE SEQUENCE [LARGE SCALE GENOMIC DNA]</scope>
</reference>
<name>A0A097EXU0_9CAUD</name>
<dbReference type="Proteomes" id="UP000029889">
    <property type="component" value="Segment"/>
</dbReference>
<dbReference type="KEGG" id="vg:22111366"/>
<dbReference type="GeneID" id="22111366"/>
<evidence type="ECO:0000313" key="1">
    <source>
        <dbReference type="EMBL" id="AIT14216.1"/>
    </source>
</evidence>
<accession>A0A097EXU0</accession>
<organism evidence="1 2">
    <name type="scientific">Escherichia phage 121Q</name>
    <dbReference type="NCBI Taxonomy" id="1555202"/>
    <lineage>
        <taxon>Viruses</taxon>
        <taxon>Duplodnaviria</taxon>
        <taxon>Heunggongvirae</taxon>
        <taxon>Uroviricota</taxon>
        <taxon>Caudoviricetes</taxon>
        <taxon>Asteriusvirus</taxon>
        <taxon>Asteriusvirus av121Q</taxon>
    </lineage>
</organism>
<proteinExistence type="predicted"/>
<dbReference type="RefSeq" id="YP_009101913.1">
    <property type="nucleotide sequence ID" value="NC_025447.1"/>
</dbReference>